<evidence type="ECO:0000313" key="9">
    <source>
        <dbReference type="Proteomes" id="UP000236290"/>
    </source>
</evidence>
<dbReference type="Proteomes" id="UP000236290">
    <property type="component" value="Unassembled WGS sequence"/>
</dbReference>
<evidence type="ECO:0000256" key="5">
    <source>
        <dbReference type="ARBA" id="ARBA00049233"/>
    </source>
</evidence>
<name>A0A2K0TYY3_TRIHA</name>
<dbReference type="Pfam" id="PF01408">
    <property type="entry name" value="GFO_IDH_MocA"/>
    <property type="match status" value="1"/>
</dbReference>
<dbReference type="PANTHER" id="PTHR22604">
    <property type="entry name" value="OXIDOREDUCTASES"/>
    <property type="match status" value="1"/>
</dbReference>
<comment type="caution">
    <text evidence="8">The sequence shown here is derived from an EMBL/GenBank/DDBJ whole genome shotgun (WGS) entry which is preliminary data.</text>
</comment>
<sequence length="417" mass="45614">MRRTVESRRKPRLSFSNFNLNHTLSSTMASGNPYTLKWGIMATGGIAETFCKDLLCSPAVRGADDVRHEIVAVASSSSSQRAAEFLQKINGAFDAKTYGSYPELVVDPNVDIIYVATPHSHHFQNTMLALEAGKHVLCEKAFTVTAAQARKLVETAKAKKLFLMEAVWTRYFPLSIKVRQLITSGEIGTVFRTIGDLSINSNADEGSGLSFADSHRMVNPDLAGGATLDLGVYPLTWVFQTLYHVQPEQDKEAPTVIASSNKYTTGADENTAIICSFPGHSSIGIASTTMRADTDPEGVVPAVRIQGSKGEIQVFAPAYRPTKYKVVKKNGEAQTVDCPQPADPARNNWGHGMFWEADECARCLRDGKLESATLPWKESIVIMETMEEALRQGGITYPELITTDVYDPKSPLNTGNQ</sequence>
<dbReference type="PANTHER" id="PTHR22604:SF115">
    <property type="entry name" value="DIHYDRODIOL DEHYDROGENASE, PUTATIVE (AFU_ORTHOLOGUE AFUA_1G07520)-RELATED"/>
    <property type="match status" value="1"/>
</dbReference>
<accession>A0A2K0TYY3</accession>
<gene>
    <name evidence="8" type="ORF">THARTR1_08373</name>
</gene>
<protein>
    <recommendedName>
        <fullName evidence="3">D-xylose 1-dehydrogenase (NADP(+), D-xylono-1,5-lactone-forming)</fullName>
        <ecNumber evidence="3">1.1.1.179</ecNumber>
    </recommendedName>
    <alternativeName>
        <fullName evidence="4">D-xylose-NADP dehydrogenase</fullName>
    </alternativeName>
</protein>
<comment type="similarity">
    <text evidence="1">Belongs to the Gfo/Idh/MocA family.</text>
</comment>
<evidence type="ECO:0000256" key="1">
    <source>
        <dbReference type="ARBA" id="ARBA00010928"/>
    </source>
</evidence>
<keyword evidence="2" id="KW-0560">Oxidoreductase</keyword>
<dbReference type="EMBL" id="MTYI01000144">
    <property type="protein sequence ID" value="PNP50752.1"/>
    <property type="molecule type" value="Genomic_DNA"/>
</dbReference>
<evidence type="ECO:0000256" key="2">
    <source>
        <dbReference type="ARBA" id="ARBA00023002"/>
    </source>
</evidence>
<dbReference type="SUPFAM" id="SSF55347">
    <property type="entry name" value="Glyceraldehyde-3-phosphate dehydrogenase-like, C-terminal domain"/>
    <property type="match status" value="1"/>
</dbReference>
<evidence type="ECO:0000256" key="3">
    <source>
        <dbReference type="ARBA" id="ARBA00038984"/>
    </source>
</evidence>
<dbReference type="GO" id="GO:0047837">
    <property type="term" value="F:D-xylose 1-dehydrogenase (NADP+) activity"/>
    <property type="evidence" value="ECO:0007669"/>
    <property type="project" value="UniProtKB-EC"/>
</dbReference>
<dbReference type="EC" id="1.1.1.179" evidence="3"/>
<dbReference type="AlphaFoldDB" id="A0A2K0TYY3"/>
<dbReference type="GO" id="GO:0000166">
    <property type="term" value="F:nucleotide binding"/>
    <property type="evidence" value="ECO:0007669"/>
    <property type="project" value="InterPro"/>
</dbReference>
<evidence type="ECO:0000259" key="6">
    <source>
        <dbReference type="Pfam" id="PF01408"/>
    </source>
</evidence>
<feature type="domain" description="GFO/IDH/MocA-like oxidoreductase" evidence="7">
    <location>
        <begin position="177"/>
        <end position="312"/>
    </location>
</feature>
<dbReference type="InterPro" id="IPR036291">
    <property type="entry name" value="NAD(P)-bd_dom_sf"/>
</dbReference>
<dbReference type="Pfam" id="PF22725">
    <property type="entry name" value="GFO_IDH_MocA_C3"/>
    <property type="match status" value="1"/>
</dbReference>
<proteinExistence type="inferred from homology"/>
<evidence type="ECO:0000313" key="8">
    <source>
        <dbReference type="EMBL" id="PNP50752.1"/>
    </source>
</evidence>
<organism evidence="8 9">
    <name type="scientific">Trichoderma harzianum</name>
    <name type="common">Hypocrea lixii</name>
    <dbReference type="NCBI Taxonomy" id="5544"/>
    <lineage>
        <taxon>Eukaryota</taxon>
        <taxon>Fungi</taxon>
        <taxon>Dikarya</taxon>
        <taxon>Ascomycota</taxon>
        <taxon>Pezizomycotina</taxon>
        <taxon>Sordariomycetes</taxon>
        <taxon>Hypocreomycetidae</taxon>
        <taxon>Hypocreales</taxon>
        <taxon>Hypocreaceae</taxon>
        <taxon>Trichoderma</taxon>
    </lineage>
</organism>
<dbReference type="SUPFAM" id="SSF51735">
    <property type="entry name" value="NAD(P)-binding Rossmann-fold domains"/>
    <property type="match status" value="1"/>
</dbReference>
<dbReference type="Gene3D" id="3.30.360.10">
    <property type="entry name" value="Dihydrodipicolinate Reductase, domain 2"/>
    <property type="match status" value="1"/>
</dbReference>
<dbReference type="Gene3D" id="3.40.50.720">
    <property type="entry name" value="NAD(P)-binding Rossmann-like Domain"/>
    <property type="match status" value="1"/>
</dbReference>
<reference evidence="8 9" key="1">
    <citation type="submission" date="2017-02" db="EMBL/GenBank/DDBJ databases">
        <title>Genomes of Trichoderma spp. with biocontrol activity.</title>
        <authorList>
            <person name="Gardiner D."/>
            <person name="Kazan K."/>
            <person name="Vos C."/>
            <person name="Harvey P."/>
        </authorList>
    </citation>
    <scope>NUCLEOTIDE SEQUENCE [LARGE SCALE GENOMIC DNA]</scope>
    <source>
        <strain evidence="8 9">Tr1</strain>
    </source>
</reference>
<evidence type="ECO:0000256" key="4">
    <source>
        <dbReference type="ARBA" id="ARBA00042988"/>
    </source>
</evidence>
<feature type="domain" description="Gfo/Idh/MocA-like oxidoreductase N-terminal" evidence="6">
    <location>
        <begin position="37"/>
        <end position="164"/>
    </location>
</feature>
<dbReference type="InterPro" id="IPR000683">
    <property type="entry name" value="Gfo/Idh/MocA-like_OxRdtase_N"/>
</dbReference>
<dbReference type="InterPro" id="IPR050984">
    <property type="entry name" value="Gfo/Idh/MocA_domain"/>
</dbReference>
<comment type="catalytic activity">
    <reaction evidence="5">
        <text>D-xylose + NADP(+) = D-xylono-1,5-lactone + NADPH + H(+)</text>
        <dbReference type="Rhea" id="RHEA:22000"/>
        <dbReference type="ChEBI" id="CHEBI:15378"/>
        <dbReference type="ChEBI" id="CHEBI:15867"/>
        <dbReference type="ChEBI" id="CHEBI:53455"/>
        <dbReference type="ChEBI" id="CHEBI:57783"/>
        <dbReference type="ChEBI" id="CHEBI:58349"/>
        <dbReference type="EC" id="1.1.1.179"/>
    </reaction>
</comment>
<dbReference type="OrthoDB" id="2129491at2759"/>
<evidence type="ECO:0000259" key="7">
    <source>
        <dbReference type="Pfam" id="PF22725"/>
    </source>
</evidence>
<dbReference type="InterPro" id="IPR055170">
    <property type="entry name" value="GFO_IDH_MocA-like_dom"/>
</dbReference>